<evidence type="ECO:0000313" key="2">
    <source>
        <dbReference type="Proteomes" id="UP000789920"/>
    </source>
</evidence>
<evidence type="ECO:0000313" key="1">
    <source>
        <dbReference type="EMBL" id="CAG8710229.1"/>
    </source>
</evidence>
<feature type="non-terminal residue" evidence="1">
    <location>
        <position position="1"/>
    </location>
</feature>
<accession>A0ACA9PHP4</accession>
<sequence length="92" mass="10922">LGLISPWGFVHKSKLFKKQYEQNLLNLQHDKSNEKVNLITEEHENLSIQKRLDDLEKRAEHLERINNYYREHIIDTSLITSIKPDLSPLNTE</sequence>
<name>A0ACA9PHP4_9GLOM</name>
<dbReference type="Proteomes" id="UP000789920">
    <property type="component" value="Unassembled WGS sequence"/>
</dbReference>
<comment type="caution">
    <text evidence="1">The sequence shown here is derived from an EMBL/GenBank/DDBJ whole genome shotgun (WGS) entry which is preliminary data.</text>
</comment>
<protein>
    <submittedName>
        <fullName evidence="1">3182_t:CDS:1</fullName>
    </submittedName>
</protein>
<gene>
    <name evidence="1" type="ORF">RPERSI_LOCUS10484</name>
</gene>
<keyword evidence="2" id="KW-1185">Reference proteome</keyword>
<proteinExistence type="predicted"/>
<reference evidence="1" key="1">
    <citation type="submission" date="2021-06" db="EMBL/GenBank/DDBJ databases">
        <authorList>
            <person name="Kallberg Y."/>
            <person name="Tangrot J."/>
            <person name="Rosling A."/>
        </authorList>
    </citation>
    <scope>NUCLEOTIDE SEQUENCE</scope>
    <source>
        <strain evidence="1">MA461A</strain>
    </source>
</reference>
<organism evidence="1 2">
    <name type="scientific">Racocetra persica</name>
    <dbReference type="NCBI Taxonomy" id="160502"/>
    <lineage>
        <taxon>Eukaryota</taxon>
        <taxon>Fungi</taxon>
        <taxon>Fungi incertae sedis</taxon>
        <taxon>Mucoromycota</taxon>
        <taxon>Glomeromycotina</taxon>
        <taxon>Glomeromycetes</taxon>
        <taxon>Diversisporales</taxon>
        <taxon>Gigasporaceae</taxon>
        <taxon>Racocetra</taxon>
    </lineage>
</organism>
<dbReference type="EMBL" id="CAJVQC010020793">
    <property type="protein sequence ID" value="CAG8710229.1"/>
    <property type="molecule type" value="Genomic_DNA"/>
</dbReference>